<evidence type="ECO:0000256" key="4">
    <source>
        <dbReference type="ARBA" id="ARBA00022723"/>
    </source>
</evidence>
<evidence type="ECO:0000259" key="10">
    <source>
        <dbReference type="Pfam" id="PF02880"/>
    </source>
</evidence>
<dbReference type="PRINTS" id="PR00509">
    <property type="entry name" value="PGMPMM"/>
</dbReference>
<keyword evidence="6" id="KW-0413">Isomerase</keyword>
<evidence type="ECO:0000259" key="7">
    <source>
        <dbReference type="Pfam" id="PF00408"/>
    </source>
</evidence>
<dbReference type="GO" id="GO:0008973">
    <property type="term" value="F:phosphopentomutase activity"/>
    <property type="evidence" value="ECO:0007669"/>
    <property type="project" value="TreeGrafter"/>
</dbReference>
<evidence type="ECO:0000313" key="12">
    <source>
        <dbReference type="Proteomes" id="UP000009236"/>
    </source>
</evidence>
<name>F6FPX1_ISOV2</name>
<keyword evidence="4" id="KW-0479">Metal-binding</keyword>
<sequence>MTSLDTDDPAWEPTTGGPHLSALLDQVEAWIAADVDEDDKAELRALLDRATADDGAKYPAAVLELRDRFNGTLQFGTAGLRGTMAAGPNRMNRAVVVGAAAGLGAYLADALGADATPRVVVGYDARYRSADFARDTAAVLTAAGAEVLLLPAALPTPVLAFAVRRLGADAGVMVTASHNPARDNGYKVYLGGRVVTDSGQGAQIVPPYDALIAERIAAVGPAAAVPRAESGWRVLGREIVDDYLATVRALSDGAPRRLRIVTTSLHGVGGRVLARALAEAGFTDVLPVEEQLDPDPRFPTVAFPNPEERGAIDMAIALASEARADLVIANDPDADRCAVAVYDPTVGTYQGAETARSHGWRMLHGDEVGALLGVDAVTRHKAPLGGDGRQRTLASSVVSSRVLARIAKAHGFGHATTLTGFKWIARTPNLVFGYEEALGYCVDPENVRDKDGISAAVVVAQLADRLKAEGRTLVDALDDVARAHGLHLTDQLSARFSDLERIGETMARLRAHPPRTLAGAGVSRIQDLSAGVDGLPPTDGVLLEAGDGTRVIVRPSGTEPKVKCYLEVVVPVARDATSYDVGKARVAAHARLDKVKADMRRALGL</sequence>
<evidence type="ECO:0000256" key="6">
    <source>
        <dbReference type="ARBA" id="ARBA00023235"/>
    </source>
</evidence>
<keyword evidence="3" id="KW-0597">Phosphoprotein</keyword>
<evidence type="ECO:0000256" key="5">
    <source>
        <dbReference type="ARBA" id="ARBA00022842"/>
    </source>
</evidence>
<evidence type="ECO:0000313" key="11">
    <source>
        <dbReference type="EMBL" id="AEG43760.1"/>
    </source>
</evidence>
<dbReference type="eggNOG" id="COG1109">
    <property type="taxonomic scope" value="Bacteria"/>
</dbReference>
<dbReference type="GO" id="GO:0005975">
    <property type="term" value="P:carbohydrate metabolic process"/>
    <property type="evidence" value="ECO:0007669"/>
    <property type="project" value="InterPro"/>
</dbReference>
<feature type="domain" description="Alpha-D-phosphohexomutase alpha/beta/alpha" evidence="10">
    <location>
        <begin position="365"/>
        <end position="477"/>
    </location>
</feature>
<dbReference type="Gene3D" id="3.40.120.10">
    <property type="entry name" value="Alpha-D-Glucose-1,6-Bisphosphate, subunit A, domain 3"/>
    <property type="match status" value="3"/>
</dbReference>
<gene>
    <name evidence="11" type="ordered locus">Isova_0976</name>
</gene>
<evidence type="ECO:0000256" key="1">
    <source>
        <dbReference type="ARBA" id="ARBA00001946"/>
    </source>
</evidence>
<feature type="domain" description="Alpha-D-phosphohexomutase C-terminal" evidence="7">
    <location>
        <begin position="544"/>
        <end position="569"/>
    </location>
</feature>
<organism evidence="12">
    <name type="scientific">Isoptericola variabilis (strain 225)</name>
    <dbReference type="NCBI Taxonomy" id="743718"/>
    <lineage>
        <taxon>Bacteria</taxon>
        <taxon>Bacillati</taxon>
        <taxon>Actinomycetota</taxon>
        <taxon>Actinomycetes</taxon>
        <taxon>Micrococcales</taxon>
        <taxon>Promicromonosporaceae</taxon>
        <taxon>Isoptericola</taxon>
    </lineage>
</organism>
<dbReference type="InterPro" id="IPR005846">
    <property type="entry name" value="A-D-PHexomutase_a/b/a-III"/>
</dbReference>
<dbReference type="PANTHER" id="PTHR45745">
    <property type="entry name" value="PHOSPHOMANNOMUTASE 45A"/>
    <property type="match status" value="1"/>
</dbReference>
<evidence type="ECO:0000256" key="3">
    <source>
        <dbReference type="ARBA" id="ARBA00022553"/>
    </source>
</evidence>
<dbReference type="KEGG" id="iva:Isova_0976"/>
<dbReference type="InterPro" id="IPR016066">
    <property type="entry name" value="A-D-PHexomutase_CS"/>
</dbReference>
<dbReference type="SUPFAM" id="SSF55957">
    <property type="entry name" value="Phosphoglucomutase, C-terminal domain"/>
    <property type="match status" value="1"/>
</dbReference>
<dbReference type="InterPro" id="IPR016055">
    <property type="entry name" value="A-D-PHexomutase_a/b/a-I/II/III"/>
</dbReference>
<dbReference type="Pfam" id="PF00408">
    <property type="entry name" value="PGM_PMM_IV"/>
    <property type="match status" value="1"/>
</dbReference>
<dbReference type="SUPFAM" id="SSF53738">
    <property type="entry name" value="Phosphoglucomutase, first 3 domains"/>
    <property type="match status" value="3"/>
</dbReference>
<dbReference type="PANTHER" id="PTHR45745:SF1">
    <property type="entry name" value="PHOSPHOGLUCOMUTASE 2B-RELATED"/>
    <property type="match status" value="1"/>
</dbReference>
<dbReference type="AlphaFoldDB" id="F6FPX1"/>
<dbReference type="HOGENOM" id="CLU_016950_0_2_11"/>
<evidence type="ECO:0000259" key="8">
    <source>
        <dbReference type="Pfam" id="PF02878"/>
    </source>
</evidence>
<dbReference type="InterPro" id="IPR005841">
    <property type="entry name" value="Alpha-D-phosphohexomutase_SF"/>
</dbReference>
<dbReference type="GO" id="GO:0006166">
    <property type="term" value="P:purine ribonucleoside salvage"/>
    <property type="evidence" value="ECO:0007669"/>
    <property type="project" value="TreeGrafter"/>
</dbReference>
<dbReference type="RefSeq" id="WP_013838152.1">
    <property type="nucleotide sequence ID" value="NC_015588.1"/>
</dbReference>
<reference evidence="11 12" key="1">
    <citation type="submission" date="2011-05" db="EMBL/GenBank/DDBJ databases">
        <title>Complete sequence of Isoptericola variabilis 225.</title>
        <authorList>
            <consortium name="US DOE Joint Genome Institute"/>
            <person name="Lucas S."/>
            <person name="Han J."/>
            <person name="Lapidus A."/>
            <person name="Cheng J.-F."/>
            <person name="Goodwin L."/>
            <person name="Pitluck S."/>
            <person name="Peters L."/>
            <person name="Mikhailova N."/>
            <person name="Zeytun A."/>
            <person name="Han C."/>
            <person name="Tapia R."/>
            <person name="Land M."/>
            <person name="Hauser L."/>
            <person name="Kyrpides N."/>
            <person name="Ivanova N."/>
            <person name="Pagani I."/>
            <person name="Siebers A."/>
            <person name="Allgaier M."/>
            <person name="Thelen M."/>
            <person name="Hugenholtz P."/>
            <person name="Gladden J."/>
            <person name="Woyke T."/>
        </authorList>
    </citation>
    <scope>NUCLEOTIDE SEQUENCE [LARGE SCALE GENOMIC DNA]</scope>
    <source>
        <strain evidence="12">225</strain>
    </source>
</reference>
<keyword evidence="12" id="KW-1185">Reference proteome</keyword>
<dbReference type="InterPro" id="IPR005845">
    <property type="entry name" value="A-D-PHexomutase_a/b/a-II"/>
</dbReference>
<comment type="similarity">
    <text evidence="2">Belongs to the phosphohexose mutase family.</text>
</comment>
<keyword evidence="5" id="KW-0460">Magnesium</keyword>
<dbReference type="Pfam" id="PF02880">
    <property type="entry name" value="PGM_PMM_III"/>
    <property type="match status" value="1"/>
</dbReference>
<dbReference type="Pfam" id="PF02878">
    <property type="entry name" value="PGM_PMM_I"/>
    <property type="match status" value="1"/>
</dbReference>
<dbReference type="Gene3D" id="3.30.310.50">
    <property type="entry name" value="Alpha-D-phosphohexomutase, C-terminal domain"/>
    <property type="match status" value="1"/>
</dbReference>
<feature type="domain" description="Alpha-D-phosphohexomutase alpha/beta/alpha" evidence="8">
    <location>
        <begin position="74"/>
        <end position="191"/>
    </location>
</feature>
<dbReference type="InterPro" id="IPR036900">
    <property type="entry name" value="A-D-PHexomutase_C_sf"/>
</dbReference>
<dbReference type="GO" id="GO:0000287">
    <property type="term" value="F:magnesium ion binding"/>
    <property type="evidence" value="ECO:0007669"/>
    <property type="project" value="InterPro"/>
</dbReference>
<protein>
    <submittedName>
        <fullName evidence="11">Phosphoglucomutase/phosphomannomutase alpha/beta/alpha domain I</fullName>
    </submittedName>
</protein>
<dbReference type="Proteomes" id="UP000009236">
    <property type="component" value="Chromosome"/>
</dbReference>
<proteinExistence type="inferred from homology"/>
<dbReference type="Pfam" id="PF02879">
    <property type="entry name" value="PGM_PMM_II"/>
    <property type="match status" value="1"/>
</dbReference>
<accession>F6FPX1</accession>
<feature type="domain" description="Alpha-D-phosphohexomutase alpha/beta/alpha" evidence="9">
    <location>
        <begin position="242"/>
        <end position="340"/>
    </location>
</feature>
<dbReference type="STRING" id="743718.Isova_0976"/>
<evidence type="ECO:0000256" key="2">
    <source>
        <dbReference type="ARBA" id="ARBA00010231"/>
    </source>
</evidence>
<comment type="cofactor">
    <cofactor evidence="1">
        <name>Mg(2+)</name>
        <dbReference type="ChEBI" id="CHEBI:18420"/>
    </cofactor>
</comment>
<evidence type="ECO:0000259" key="9">
    <source>
        <dbReference type="Pfam" id="PF02879"/>
    </source>
</evidence>
<dbReference type="PROSITE" id="PS00710">
    <property type="entry name" value="PGM_PMM"/>
    <property type="match status" value="1"/>
</dbReference>
<dbReference type="CDD" id="cd05799">
    <property type="entry name" value="PGM2"/>
    <property type="match status" value="1"/>
</dbReference>
<dbReference type="InterPro" id="IPR005843">
    <property type="entry name" value="A-D-PHexomutase_C"/>
</dbReference>
<dbReference type="EMBL" id="CP002810">
    <property type="protein sequence ID" value="AEG43760.1"/>
    <property type="molecule type" value="Genomic_DNA"/>
</dbReference>
<dbReference type="InterPro" id="IPR005844">
    <property type="entry name" value="A-D-PHexomutase_a/b/a-I"/>
</dbReference>